<gene>
    <name evidence="5" type="ORF">CALCODRAFT_484512</name>
</gene>
<feature type="domain" description="NACHT" evidence="4">
    <location>
        <begin position="360"/>
        <end position="505"/>
    </location>
</feature>
<evidence type="ECO:0000256" key="3">
    <source>
        <dbReference type="PROSITE-ProRule" id="PRU00221"/>
    </source>
</evidence>
<feature type="repeat" description="WD" evidence="3">
    <location>
        <begin position="807"/>
        <end position="841"/>
    </location>
</feature>
<dbReference type="EMBL" id="KV423989">
    <property type="protein sequence ID" value="KZT55745.1"/>
    <property type="molecule type" value="Genomic_DNA"/>
</dbReference>
<evidence type="ECO:0000256" key="2">
    <source>
        <dbReference type="ARBA" id="ARBA00022737"/>
    </source>
</evidence>
<dbReference type="InterPro" id="IPR027417">
    <property type="entry name" value="P-loop_NTPase"/>
</dbReference>
<dbReference type="OrthoDB" id="538223at2759"/>
<dbReference type="InterPro" id="IPR056884">
    <property type="entry name" value="NPHP3-like_N"/>
</dbReference>
<dbReference type="Pfam" id="PF00400">
    <property type="entry name" value="WD40"/>
    <property type="match status" value="2"/>
</dbReference>
<keyword evidence="1 3" id="KW-0853">WD repeat</keyword>
<dbReference type="InterPro" id="IPR015943">
    <property type="entry name" value="WD40/YVTN_repeat-like_dom_sf"/>
</dbReference>
<reference evidence="5 6" key="1">
    <citation type="journal article" date="2016" name="Mol. Biol. Evol.">
        <title>Comparative Genomics of Early-Diverging Mushroom-Forming Fungi Provides Insights into the Origins of Lignocellulose Decay Capabilities.</title>
        <authorList>
            <person name="Nagy L.G."/>
            <person name="Riley R."/>
            <person name="Tritt A."/>
            <person name="Adam C."/>
            <person name="Daum C."/>
            <person name="Floudas D."/>
            <person name="Sun H."/>
            <person name="Yadav J.S."/>
            <person name="Pangilinan J."/>
            <person name="Larsson K.H."/>
            <person name="Matsuura K."/>
            <person name="Barry K."/>
            <person name="Labutti K."/>
            <person name="Kuo R."/>
            <person name="Ohm R.A."/>
            <person name="Bhattacharya S.S."/>
            <person name="Shirouzu T."/>
            <person name="Yoshinaga Y."/>
            <person name="Martin F.M."/>
            <person name="Grigoriev I.V."/>
            <person name="Hibbett D.S."/>
        </authorList>
    </citation>
    <scope>NUCLEOTIDE SEQUENCE [LARGE SCALE GENOMIC DNA]</scope>
    <source>
        <strain evidence="5 6">HHB12733</strain>
    </source>
</reference>
<proteinExistence type="predicted"/>
<name>A0A165EXT7_9BASI</name>
<dbReference type="InterPro" id="IPR007111">
    <property type="entry name" value="NACHT_NTPase"/>
</dbReference>
<dbReference type="Proteomes" id="UP000076842">
    <property type="component" value="Unassembled WGS sequence"/>
</dbReference>
<dbReference type="SUPFAM" id="SSF50998">
    <property type="entry name" value="Quinoprotein alcohol dehydrogenase-like"/>
    <property type="match status" value="1"/>
</dbReference>
<dbReference type="SUPFAM" id="SSF52540">
    <property type="entry name" value="P-loop containing nucleoside triphosphate hydrolases"/>
    <property type="match status" value="1"/>
</dbReference>
<dbReference type="Gene3D" id="3.40.50.300">
    <property type="entry name" value="P-loop containing nucleotide triphosphate hydrolases"/>
    <property type="match status" value="1"/>
</dbReference>
<dbReference type="SMART" id="SM00320">
    <property type="entry name" value="WD40"/>
    <property type="match status" value="2"/>
</dbReference>
<protein>
    <recommendedName>
        <fullName evidence="4">NACHT domain-containing protein</fullName>
    </recommendedName>
</protein>
<sequence>MPTYTLTCASVQCLTRGVSSGEGKYVLALILASKEVCKTQEVWTKESTAAWVLKGQSHTLGSKAQGKSISEPLWTGAGAAGHGDLSLSDWLKDANGVPLVPSTWGKSKSTLRLKLSLSPVAATVATQAPAPAPDPLRTAIDSTTASAATLRTLPGLKMLNATIGKVQEVQSSNMYGEIEATESVWEPLLEGVEAFIKVMDGLAEMAWTVSSAAYKIVKAQQTRDAKLQLLVKKMHSVYDFLLSADKLKGAKVQALAKGWKEVLAKLSMQTVECGHFISSYASFDGLLTDFNTGSQLLMEIATVHILADIQDLTVDMDICNIPYINGAGYELGKRCLPGTRSGLLDKLTDWASTDAPTTPRLFVLLGPAGTGKPAIAHTIAGRFANLKQLGLVFRFSSSKSAMRKPESLFRNMAHNLCEGRPDFKSALATSIAGNRSRFGVKDLEAQFESFIRDPAKMLNVNGTIVIVIDALDESGTPEERERLIGMLAQRLKDLLPAFRFLITAREEHNIQDTFPELTREMVVKRMSTLQGDASLSTDVLQYVCHTLSEMDGTLLCGLPTESCDTLATKSEGIFQWAFVACRYIKVKRMGQTSPQRYQLLAKGGDTGLDSLKEYFIEAAAHHEQLATASLRLLKIRLHFNMGKIKSSYTIKRRLKPAFRAKPLADELVYAQNLLFWINAASVAGQLSMVVTCITSVMKRLEKLGDDLLKMARDGIEFIRVFGQAILDSPVHIYISALPWVSSGSLLAKTYGPKYLSTAVVATGRPASWPSTEITITKLTPVIGTVAFAPDGMRIASLGRQGRNYPNINSIAFLPDGRQLVSGSKDHTVRIWDTVSGRLVGKLLTGHENEVNCVAFVPNGTQVASASNDMTIQNV</sequence>
<dbReference type="PROSITE" id="PS50294">
    <property type="entry name" value="WD_REPEATS_REGION"/>
    <property type="match status" value="2"/>
</dbReference>
<evidence type="ECO:0000256" key="1">
    <source>
        <dbReference type="ARBA" id="ARBA00022574"/>
    </source>
</evidence>
<dbReference type="PROSITE" id="PS50837">
    <property type="entry name" value="NACHT"/>
    <property type="match status" value="1"/>
</dbReference>
<dbReference type="Gene3D" id="2.130.10.10">
    <property type="entry name" value="YVTN repeat-like/Quinoprotein amine dehydrogenase"/>
    <property type="match status" value="1"/>
</dbReference>
<dbReference type="PANTHER" id="PTHR19848:SF8">
    <property type="entry name" value="F-BOX AND WD REPEAT DOMAIN CONTAINING 7"/>
    <property type="match status" value="1"/>
</dbReference>
<dbReference type="InParanoid" id="A0A165EXT7"/>
<evidence type="ECO:0000259" key="4">
    <source>
        <dbReference type="PROSITE" id="PS50837"/>
    </source>
</evidence>
<accession>A0A165EXT7</accession>
<keyword evidence="6" id="KW-1185">Reference proteome</keyword>
<evidence type="ECO:0000313" key="5">
    <source>
        <dbReference type="EMBL" id="KZT55745.1"/>
    </source>
</evidence>
<dbReference type="AlphaFoldDB" id="A0A165EXT7"/>
<keyword evidence="2" id="KW-0677">Repeat</keyword>
<dbReference type="PANTHER" id="PTHR19848">
    <property type="entry name" value="WD40 REPEAT PROTEIN"/>
    <property type="match status" value="1"/>
</dbReference>
<evidence type="ECO:0000313" key="6">
    <source>
        <dbReference type="Proteomes" id="UP000076842"/>
    </source>
</evidence>
<dbReference type="InterPro" id="IPR011047">
    <property type="entry name" value="Quinoprotein_ADH-like_sf"/>
</dbReference>
<dbReference type="Pfam" id="PF24883">
    <property type="entry name" value="NPHP3_N"/>
    <property type="match status" value="1"/>
</dbReference>
<dbReference type="InterPro" id="IPR001680">
    <property type="entry name" value="WD40_rpt"/>
</dbReference>
<dbReference type="PROSITE" id="PS50082">
    <property type="entry name" value="WD_REPEATS_2"/>
    <property type="match status" value="2"/>
</dbReference>
<feature type="repeat" description="WD" evidence="3">
    <location>
        <begin position="843"/>
        <end position="874"/>
    </location>
</feature>
<dbReference type="STRING" id="1353952.A0A165EXT7"/>
<organism evidence="5 6">
    <name type="scientific">Calocera cornea HHB12733</name>
    <dbReference type="NCBI Taxonomy" id="1353952"/>
    <lineage>
        <taxon>Eukaryota</taxon>
        <taxon>Fungi</taxon>
        <taxon>Dikarya</taxon>
        <taxon>Basidiomycota</taxon>
        <taxon>Agaricomycotina</taxon>
        <taxon>Dacrymycetes</taxon>
        <taxon>Dacrymycetales</taxon>
        <taxon>Dacrymycetaceae</taxon>
        <taxon>Calocera</taxon>
    </lineage>
</organism>